<reference evidence="4" key="2">
    <citation type="submission" date="2022-01" db="EMBL/GenBank/DDBJ databases">
        <authorList>
            <person name="Yamashiro T."/>
            <person name="Shiraishi A."/>
            <person name="Satake H."/>
            <person name="Nakayama K."/>
        </authorList>
    </citation>
    <scope>NUCLEOTIDE SEQUENCE</scope>
</reference>
<evidence type="ECO:0000256" key="1">
    <source>
        <dbReference type="SAM" id="Coils"/>
    </source>
</evidence>
<dbReference type="Proteomes" id="UP001151760">
    <property type="component" value="Unassembled WGS sequence"/>
</dbReference>
<accession>A0ABQ5F640</accession>
<organism evidence="4 5">
    <name type="scientific">Tanacetum coccineum</name>
    <dbReference type="NCBI Taxonomy" id="301880"/>
    <lineage>
        <taxon>Eukaryota</taxon>
        <taxon>Viridiplantae</taxon>
        <taxon>Streptophyta</taxon>
        <taxon>Embryophyta</taxon>
        <taxon>Tracheophyta</taxon>
        <taxon>Spermatophyta</taxon>
        <taxon>Magnoliopsida</taxon>
        <taxon>eudicotyledons</taxon>
        <taxon>Gunneridae</taxon>
        <taxon>Pentapetalae</taxon>
        <taxon>asterids</taxon>
        <taxon>campanulids</taxon>
        <taxon>Asterales</taxon>
        <taxon>Asteraceae</taxon>
        <taxon>Asteroideae</taxon>
        <taxon>Anthemideae</taxon>
        <taxon>Anthemidinae</taxon>
        <taxon>Tanacetum</taxon>
    </lineage>
</organism>
<feature type="compositionally biased region" description="Polar residues" evidence="2">
    <location>
        <begin position="550"/>
        <end position="562"/>
    </location>
</feature>
<feature type="coiled-coil region" evidence="1">
    <location>
        <begin position="406"/>
        <end position="461"/>
    </location>
</feature>
<reference evidence="4" key="1">
    <citation type="journal article" date="2022" name="Int. J. Mol. Sci.">
        <title>Draft Genome of Tanacetum Coccineum: Genomic Comparison of Closely Related Tanacetum-Family Plants.</title>
        <authorList>
            <person name="Yamashiro T."/>
            <person name="Shiraishi A."/>
            <person name="Nakayama K."/>
            <person name="Satake H."/>
        </authorList>
    </citation>
    <scope>NUCLEOTIDE SEQUENCE</scope>
</reference>
<evidence type="ECO:0000256" key="2">
    <source>
        <dbReference type="SAM" id="MobiDB-lite"/>
    </source>
</evidence>
<gene>
    <name evidence="4" type="ORF">Tco_1002344</name>
</gene>
<feature type="region of interest" description="Disordered" evidence="2">
    <location>
        <begin position="273"/>
        <end position="296"/>
    </location>
</feature>
<feature type="domain" description="Transposase (putative) gypsy type" evidence="3">
    <location>
        <begin position="69"/>
        <end position="128"/>
    </location>
</feature>
<protein>
    <recommendedName>
        <fullName evidence="3">Transposase (putative) gypsy type domain-containing protein</fullName>
    </recommendedName>
</protein>
<dbReference type="Pfam" id="PF04195">
    <property type="entry name" value="Transposase_28"/>
    <property type="match status" value="1"/>
</dbReference>
<dbReference type="InterPro" id="IPR007321">
    <property type="entry name" value="Transposase_28"/>
</dbReference>
<sequence length="582" mass="66285">MAPESSRVVVMPKFDMHTYTSTLMSKELKDAIMKHYIPMDLHPRLPPSGLTMDKLPSRYIGMYIEHLEQGGLRIPFSTFFLAVIRHFNVHVSQLVPMWVNRVILFEVRCRSLDIPPTVSLFHVFYNLYMHLCKVTVLDAMPWRHSDTDVRDDFPNNYNEEHVKWMTIPIILHRLPSCHLLYLCGLTTACRHPKLRYVIKDSQEQGNKYLISMDDFLQLPEWNGTTVSKTKEPIPENRRPQPHVTFPLNKGELISEKNPAQKAVEKPNSKVAAAWEKKDKQSLAKAQMKRTEEESSTTNLEKEVVDLSENTRILTPPVIFIVRLAPHVQPDPSPERVGLSDGKLLFALHSLEAGLASTNCSIFPVQLTLSILHIRQREESRLSISLFQSEFSGMIFGSISIGHLEELDRLRNDLQRAMQTNDGLSKQLSLLDNVHSSCEDKERELVDQLKEMEKERDDWRRTTSEQAEMERHKLIREFIPEVVKRLHASSEYRKSLAIPVGLCFTAGWLGGVSLGKSEDEIAARVAESYRLPLDALLHVFPDPPTADIRPESSSEANTGNVATQVPPDAQTAEATSNMPPQHT</sequence>
<evidence type="ECO:0000313" key="4">
    <source>
        <dbReference type="EMBL" id="GJT58811.1"/>
    </source>
</evidence>
<dbReference type="PANTHER" id="PTHR31099:SF28">
    <property type="entry name" value="F5J5.12"/>
    <property type="match status" value="1"/>
</dbReference>
<evidence type="ECO:0000259" key="3">
    <source>
        <dbReference type="Pfam" id="PF04195"/>
    </source>
</evidence>
<proteinExistence type="predicted"/>
<keyword evidence="1" id="KW-0175">Coiled coil</keyword>
<feature type="region of interest" description="Disordered" evidence="2">
    <location>
        <begin position="541"/>
        <end position="582"/>
    </location>
</feature>
<feature type="compositionally biased region" description="Polar residues" evidence="2">
    <location>
        <begin position="571"/>
        <end position="582"/>
    </location>
</feature>
<comment type="caution">
    <text evidence="4">The sequence shown here is derived from an EMBL/GenBank/DDBJ whole genome shotgun (WGS) entry which is preliminary data.</text>
</comment>
<dbReference type="PANTHER" id="PTHR31099">
    <property type="entry name" value="OS06G0165300 PROTEIN"/>
    <property type="match status" value="1"/>
</dbReference>
<keyword evidence="5" id="KW-1185">Reference proteome</keyword>
<dbReference type="EMBL" id="BQNB010017051">
    <property type="protein sequence ID" value="GJT58811.1"/>
    <property type="molecule type" value="Genomic_DNA"/>
</dbReference>
<evidence type="ECO:0000313" key="5">
    <source>
        <dbReference type="Proteomes" id="UP001151760"/>
    </source>
</evidence>
<name>A0ABQ5F640_9ASTR</name>